<gene>
    <name evidence="2" type="ORF">CYFUS_009292</name>
</gene>
<dbReference type="PANTHER" id="PTHR43581:SF4">
    <property type="entry name" value="ATP_GTP PHOSPHATASE"/>
    <property type="match status" value="1"/>
</dbReference>
<dbReference type="InterPro" id="IPR003959">
    <property type="entry name" value="ATPase_AAA_core"/>
</dbReference>
<reference evidence="2 3" key="1">
    <citation type="submission" date="2017-06" db="EMBL/GenBank/DDBJ databases">
        <title>Sequencing and comparative analysis of myxobacterial genomes.</title>
        <authorList>
            <person name="Rupp O."/>
            <person name="Goesmann A."/>
            <person name="Sogaard-Andersen L."/>
        </authorList>
    </citation>
    <scope>NUCLEOTIDE SEQUENCE [LARGE SCALE GENOMIC DNA]</scope>
    <source>
        <strain evidence="2 3">DSM 52655</strain>
    </source>
</reference>
<name>A0A250JK10_9BACT</name>
<dbReference type="GO" id="GO:0016887">
    <property type="term" value="F:ATP hydrolysis activity"/>
    <property type="evidence" value="ECO:0007669"/>
    <property type="project" value="InterPro"/>
</dbReference>
<organism evidence="2 3">
    <name type="scientific">Cystobacter fuscus</name>
    <dbReference type="NCBI Taxonomy" id="43"/>
    <lineage>
        <taxon>Bacteria</taxon>
        <taxon>Pseudomonadati</taxon>
        <taxon>Myxococcota</taxon>
        <taxon>Myxococcia</taxon>
        <taxon>Myxococcales</taxon>
        <taxon>Cystobacterineae</taxon>
        <taxon>Archangiaceae</taxon>
        <taxon>Cystobacter</taxon>
    </lineage>
</organism>
<protein>
    <recommendedName>
        <fullName evidence="1">ATPase AAA-type core domain-containing protein</fullName>
    </recommendedName>
</protein>
<feature type="domain" description="ATPase AAA-type core" evidence="1">
    <location>
        <begin position="26"/>
        <end position="346"/>
    </location>
</feature>
<dbReference type="AlphaFoldDB" id="A0A250JK10"/>
<sequence length="408" mass="46187">MNKLTKLTINKFRNVVPTTLEFRPGLNVVLGKNAAGKTTLLRLLATVMGAEDDALEGDELNVCRHVSRESLGFEHTLIQERVQEPALFVKLGLHARESRSIPRRTDAIVFKRDGMAFLRIDMLPNTVLISRDGKEFRRERVFEENLAVSLVSALVYGQEAYDMSETADIFTALAQSARRMDESLEDFNRLLKIELKREPEIGLSTWNLKDFPSSMLSIMSEDLAEAGTTAEFELEFLGRVAKIIGYDSARARFDTEHLGSGTGRKSIRLSNLRFFFRRQDEEVSHELLSYGQKRLLTFFAHVDASGGTVIADELVNGLHHEWISACLEEIGDRQAFLTSQNPLLLDFLRFDSAEEVRQTFILCERVNGEAGAQLVWRNPTEEEADSFFSAYQTGIQRVSDILLTKGLW</sequence>
<evidence type="ECO:0000313" key="3">
    <source>
        <dbReference type="Proteomes" id="UP000217257"/>
    </source>
</evidence>
<accession>A0A250JK10</accession>
<dbReference type="GO" id="GO:0005524">
    <property type="term" value="F:ATP binding"/>
    <property type="evidence" value="ECO:0007669"/>
    <property type="project" value="InterPro"/>
</dbReference>
<dbReference type="PANTHER" id="PTHR43581">
    <property type="entry name" value="ATP/GTP PHOSPHATASE"/>
    <property type="match status" value="1"/>
</dbReference>
<dbReference type="InterPro" id="IPR027417">
    <property type="entry name" value="P-loop_NTPase"/>
</dbReference>
<dbReference type="Proteomes" id="UP000217257">
    <property type="component" value="Chromosome"/>
</dbReference>
<dbReference type="SUPFAM" id="SSF52540">
    <property type="entry name" value="P-loop containing nucleoside triphosphate hydrolases"/>
    <property type="match status" value="1"/>
</dbReference>
<dbReference type="RefSeq" id="WP_095991175.1">
    <property type="nucleotide sequence ID" value="NZ_CP022098.1"/>
</dbReference>
<evidence type="ECO:0000259" key="1">
    <source>
        <dbReference type="Pfam" id="PF13304"/>
    </source>
</evidence>
<dbReference type="KEGG" id="cfus:CYFUS_009292"/>
<dbReference type="Gene3D" id="3.40.50.300">
    <property type="entry name" value="P-loop containing nucleotide triphosphate hydrolases"/>
    <property type="match status" value="1"/>
</dbReference>
<dbReference type="EMBL" id="CP022098">
    <property type="protein sequence ID" value="ATB43812.1"/>
    <property type="molecule type" value="Genomic_DNA"/>
</dbReference>
<dbReference type="InterPro" id="IPR051396">
    <property type="entry name" value="Bact_Antivir_Def_Nuclease"/>
</dbReference>
<proteinExistence type="predicted"/>
<dbReference type="Pfam" id="PF13304">
    <property type="entry name" value="AAA_21"/>
    <property type="match status" value="1"/>
</dbReference>
<evidence type="ECO:0000313" key="2">
    <source>
        <dbReference type="EMBL" id="ATB43812.1"/>
    </source>
</evidence>